<comment type="similarity">
    <text evidence="2 9">Belongs to the nucleoporin Nup85 family.</text>
</comment>
<dbReference type="GO" id="GO:0015031">
    <property type="term" value="P:protein transport"/>
    <property type="evidence" value="ECO:0007669"/>
    <property type="project" value="UniProtKB-KW"/>
</dbReference>
<keyword evidence="6 9" id="KW-0811">Translocation</keyword>
<keyword evidence="4 9" id="KW-0509">mRNA transport</keyword>
<evidence type="ECO:0000256" key="6">
    <source>
        <dbReference type="ARBA" id="ARBA00023010"/>
    </source>
</evidence>
<dbReference type="InterPro" id="IPR011502">
    <property type="entry name" value="Nucleoporin_Nup85"/>
</dbReference>
<reference evidence="10 11" key="2">
    <citation type="journal article" date="2018" name="Plant J.">
        <title>The Physcomitrella patens chromosome-scale assembly reveals moss genome structure and evolution.</title>
        <authorList>
            <person name="Lang D."/>
            <person name="Ullrich K.K."/>
            <person name="Murat F."/>
            <person name="Fuchs J."/>
            <person name="Jenkins J."/>
            <person name="Haas F.B."/>
            <person name="Piednoel M."/>
            <person name="Gundlach H."/>
            <person name="Van Bel M."/>
            <person name="Meyberg R."/>
            <person name="Vives C."/>
            <person name="Morata J."/>
            <person name="Symeonidi A."/>
            <person name="Hiss M."/>
            <person name="Muchero W."/>
            <person name="Kamisugi Y."/>
            <person name="Saleh O."/>
            <person name="Blanc G."/>
            <person name="Decker E.L."/>
            <person name="van Gessel N."/>
            <person name="Grimwood J."/>
            <person name="Hayes R.D."/>
            <person name="Graham S.W."/>
            <person name="Gunter L.E."/>
            <person name="McDaniel S.F."/>
            <person name="Hoernstein S.N.W."/>
            <person name="Larsson A."/>
            <person name="Li F.W."/>
            <person name="Perroud P.F."/>
            <person name="Phillips J."/>
            <person name="Ranjan P."/>
            <person name="Rokshar D.S."/>
            <person name="Rothfels C.J."/>
            <person name="Schneider L."/>
            <person name="Shu S."/>
            <person name="Stevenson D.W."/>
            <person name="Thummler F."/>
            <person name="Tillich M."/>
            <person name="Villarreal Aguilar J.C."/>
            <person name="Widiez T."/>
            <person name="Wong G.K."/>
            <person name="Wymore A."/>
            <person name="Zhang Y."/>
            <person name="Zimmer A.D."/>
            <person name="Quatrano R.S."/>
            <person name="Mayer K.F.X."/>
            <person name="Goodstein D."/>
            <person name="Casacuberta J.M."/>
            <person name="Vandepoele K."/>
            <person name="Reski R."/>
            <person name="Cuming A.C."/>
            <person name="Tuskan G.A."/>
            <person name="Maumus F."/>
            <person name="Salse J."/>
            <person name="Schmutz J."/>
            <person name="Rensing S.A."/>
        </authorList>
    </citation>
    <scope>NUCLEOTIDE SEQUENCE [LARGE SCALE GENOMIC DNA]</scope>
    <source>
        <strain evidence="10 11">cv. Gransden 2004</strain>
    </source>
</reference>
<organism evidence="10 11">
    <name type="scientific">Physcomitrium patens</name>
    <name type="common">Spreading-leaved earth moss</name>
    <name type="synonym">Physcomitrella patens</name>
    <dbReference type="NCBI Taxonomy" id="3218"/>
    <lineage>
        <taxon>Eukaryota</taxon>
        <taxon>Viridiplantae</taxon>
        <taxon>Streptophyta</taxon>
        <taxon>Embryophyta</taxon>
        <taxon>Bryophyta</taxon>
        <taxon>Bryophytina</taxon>
        <taxon>Bryopsida</taxon>
        <taxon>Funariidae</taxon>
        <taxon>Funariales</taxon>
        <taxon>Funariaceae</taxon>
        <taxon>Physcomitrium</taxon>
    </lineage>
</organism>
<keyword evidence="8 9" id="KW-0539">Nucleus</keyword>
<comment type="function">
    <text evidence="9">Functions as a component of the nuclear pore complex (NPC).</text>
</comment>
<evidence type="ECO:0000256" key="2">
    <source>
        <dbReference type="ARBA" id="ARBA00005573"/>
    </source>
</evidence>
<reference evidence="10" key="3">
    <citation type="submission" date="2020-12" db="UniProtKB">
        <authorList>
            <consortium name="EnsemblPlants"/>
        </authorList>
    </citation>
    <scope>IDENTIFICATION</scope>
</reference>
<dbReference type="Proteomes" id="UP000006727">
    <property type="component" value="Chromosome 16"/>
</dbReference>
<sequence length="691" mass="76530">MQMPSFNGGDFVPYANSPVSAGGDGAPVVHTVHHSMASTPRVLVSWGPGNTLRLSYLPQVVRDGDDDMKISSSREGDAANGQVVEVKLGKKDDQPLAEKRALAYSSAQAFALLQNQKQQMLQSDGGSSRTGTFDWWQAVLEYSQIISATLGPASGPPGSATDFSGFPTKELQASTKPTTVKAIWDLVEIFYVDKNGASWLPERLVEWLASYDAVLSSNTLHTKLTKLQQRLVNLRFPEEEKEYWDGVASALAVGWLDIAVYLLRMHGSYQHDQIDNRNVENGLVETVAVLISKMPRLRPSLPAGAPGQAFDFKPEFSKAWEKWRSQVAKLDGSTYWGECNNITTQKGLKKLLKVLLGSIEDLLLSTTHWMELLVAHLLHVQPFSKVSEGLAGYAVKCVESKGDSGMNESTSANDPLQELTLAILSDDTEVVVAECTRLFDPWLMAHLMELLTAKSKYAQSILREERYALGGISLEELNRLSYAQVLCSHQLTWQLAPVYLSFCPRQGLGILETLLLKQPVSTSDRLALKVLEVCRLYDLGTVATTVNRIVGVHHWKHGRKGAGIAWLQRAQDDRRLAAVADELLESVSLGMSGSQMETLQELEGLVDLLGSELHSSQGLTFLHRYKDFKTGLQIIKKLRKQETDQQKIAEQGRQAADFLLQLLKPQVTPQRFWLPLLRDAVARALTCQGPR</sequence>
<reference evidence="10 11" key="1">
    <citation type="journal article" date="2008" name="Science">
        <title>The Physcomitrella genome reveals evolutionary insights into the conquest of land by plants.</title>
        <authorList>
            <person name="Rensing S."/>
            <person name="Lang D."/>
            <person name="Zimmer A."/>
            <person name="Terry A."/>
            <person name="Salamov A."/>
            <person name="Shapiro H."/>
            <person name="Nishiyama T."/>
            <person name="Perroud P.-F."/>
            <person name="Lindquist E."/>
            <person name="Kamisugi Y."/>
            <person name="Tanahashi T."/>
            <person name="Sakakibara K."/>
            <person name="Fujita T."/>
            <person name="Oishi K."/>
            <person name="Shin-I T."/>
            <person name="Kuroki Y."/>
            <person name="Toyoda A."/>
            <person name="Suzuki Y."/>
            <person name="Hashimoto A."/>
            <person name="Yamaguchi K."/>
            <person name="Sugano A."/>
            <person name="Kohara Y."/>
            <person name="Fujiyama A."/>
            <person name="Anterola A."/>
            <person name="Aoki S."/>
            <person name="Ashton N."/>
            <person name="Barbazuk W.B."/>
            <person name="Barker E."/>
            <person name="Bennetzen J."/>
            <person name="Bezanilla M."/>
            <person name="Blankenship R."/>
            <person name="Cho S.H."/>
            <person name="Dutcher S."/>
            <person name="Estelle M."/>
            <person name="Fawcett J.A."/>
            <person name="Gundlach H."/>
            <person name="Hanada K."/>
            <person name="Heyl A."/>
            <person name="Hicks K.A."/>
            <person name="Hugh J."/>
            <person name="Lohr M."/>
            <person name="Mayer K."/>
            <person name="Melkozernov A."/>
            <person name="Murata T."/>
            <person name="Nelson D."/>
            <person name="Pils B."/>
            <person name="Prigge M."/>
            <person name="Reiss B."/>
            <person name="Renner T."/>
            <person name="Rombauts S."/>
            <person name="Rushton P."/>
            <person name="Sanderfoot A."/>
            <person name="Schween G."/>
            <person name="Shiu S.-H."/>
            <person name="Stueber K."/>
            <person name="Theodoulou F.L."/>
            <person name="Tu H."/>
            <person name="Van de Peer Y."/>
            <person name="Verrier P.J."/>
            <person name="Waters E."/>
            <person name="Wood A."/>
            <person name="Yang L."/>
            <person name="Cove D."/>
            <person name="Cuming A."/>
            <person name="Hasebe M."/>
            <person name="Lucas S."/>
            <person name="Mishler D.B."/>
            <person name="Reski R."/>
            <person name="Grigoriev I."/>
            <person name="Quatrano R.S."/>
            <person name="Boore J.L."/>
        </authorList>
    </citation>
    <scope>NUCLEOTIDE SEQUENCE [LARGE SCALE GENOMIC DNA]</scope>
    <source>
        <strain evidence="10 11">cv. Gransden 2004</strain>
    </source>
</reference>
<comment type="subunit">
    <text evidence="9">Component of the nuclear pore complex (NPC).</text>
</comment>
<evidence type="ECO:0000313" key="11">
    <source>
        <dbReference type="Proteomes" id="UP000006727"/>
    </source>
</evidence>
<gene>
    <name evidence="10" type="primary">LOC112292977</name>
</gene>
<keyword evidence="7 9" id="KW-0906">Nuclear pore complex</keyword>
<proteinExistence type="inferred from homology"/>
<dbReference type="PANTHER" id="PTHR13373:SF21">
    <property type="entry name" value="NUCLEAR PORE COMPLEX PROTEIN NUP85"/>
    <property type="match status" value="1"/>
</dbReference>
<keyword evidence="5 9" id="KW-0653">Protein transport</keyword>
<name>A0A7I4BD43_PHYPA</name>
<comment type="subcellular location">
    <subcellularLocation>
        <location evidence="1 9">Nucleus</location>
        <location evidence="1 9">Nuclear pore complex</location>
    </subcellularLocation>
</comment>
<dbReference type="EMBL" id="ABEU02000016">
    <property type="status" value="NOT_ANNOTATED_CDS"/>
    <property type="molecule type" value="Genomic_DNA"/>
</dbReference>
<keyword evidence="11" id="KW-1185">Reference proteome</keyword>
<dbReference type="GeneID" id="112292977"/>
<dbReference type="PANTHER" id="PTHR13373">
    <property type="entry name" value="FROUNT PROTEIN-RELATED"/>
    <property type="match status" value="1"/>
</dbReference>
<dbReference type="GO" id="GO:0051028">
    <property type="term" value="P:mRNA transport"/>
    <property type="evidence" value="ECO:0007669"/>
    <property type="project" value="UniProtKB-KW"/>
</dbReference>
<protein>
    <recommendedName>
        <fullName evidence="9">Nuclear pore complex protein Nup85</fullName>
    </recommendedName>
</protein>
<dbReference type="RefSeq" id="XP_024397743.1">
    <property type="nucleotide sequence ID" value="XM_024541975.2"/>
</dbReference>
<dbReference type="Pfam" id="PF07575">
    <property type="entry name" value="Nucleopor_Nup85"/>
    <property type="match status" value="1"/>
</dbReference>
<dbReference type="GO" id="GO:0005643">
    <property type="term" value="C:nuclear pore"/>
    <property type="evidence" value="ECO:0007669"/>
    <property type="project" value="UniProtKB-SubCell"/>
</dbReference>
<keyword evidence="9" id="KW-0472">Membrane</keyword>
<dbReference type="GO" id="GO:0031965">
    <property type="term" value="C:nuclear membrane"/>
    <property type="evidence" value="ECO:0007669"/>
    <property type="project" value="UniProtKB-UniRule"/>
</dbReference>
<evidence type="ECO:0000256" key="5">
    <source>
        <dbReference type="ARBA" id="ARBA00022927"/>
    </source>
</evidence>
<evidence type="ECO:0000256" key="9">
    <source>
        <dbReference type="RuleBase" id="RU365073"/>
    </source>
</evidence>
<accession>A0A7I4BD43</accession>
<evidence type="ECO:0000256" key="7">
    <source>
        <dbReference type="ARBA" id="ARBA00023132"/>
    </source>
</evidence>
<evidence type="ECO:0000256" key="1">
    <source>
        <dbReference type="ARBA" id="ARBA00004567"/>
    </source>
</evidence>
<dbReference type="AlphaFoldDB" id="A0A7I4BD43"/>
<evidence type="ECO:0000256" key="8">
    <source>
        <dbReference type="ARBA" id="ARBA00023242"/>
    </source>
</evidence>
<keyword evidence="3 9" id="KW-0813">Transport</keyword>
<evidence type="ECO:0000256" key="4">
    <source>
        <dbReference type="ARBA" id="ARBA00022816"/>
    </source>
</evidence>
<dbReference type="Gramene" id="Pp3c16_3750V3.3">
    <property type="protein sequence ID" value="Pp3c16_3750V3.3"/>
    <property type="gene ID" value="Pp3c16_3750"/>
</dbReference>
<evidence type="ECO:0000256" key="3">
    <source>
        <dbReference type="ARBA" id="ARBA00022448"/>
    </source>
</evidence>
<evidence type="ECO:0000313" key="10">
    <source>
        <dbReference type="EnsemblPlants" id="Pp3c16_3750V3.3"/>
    </source>
</evidence>
<dbReference type="EnsemblPlants" id="Pp3c16_3750V3.3">
    <property type="protein sequence ID" value="Pp3c16_3750V3.3"/>
    <property type="gene ID" value="Pp3c16_3750"/>
</dbReference>